<feature type="compositionally biased region" description="Basic and acidic residues" evidence="1">
    <location>
        <begin position="13"/>
        <end position="35"/>
    </location>
</feature>
<dbReference type="Proteomes" id="UP000693970">
    <property type="component" value="Unassembled WGS sequence"/>
</dbReference>
<dbReference type="GO" id="GO:0003964">
    <property type="term" value="F:RNA-directed DNA polymerase activity"/>
    <property type="evidence" value="ECO:0007669"/>
    <property type="project" value="UniProtKB-KW"/>
</dbReference>
<keyword evidence="4" id="KW-1185">Reference proteome</keyword>
<evidence type="ECO:0000313" key="4">
    <source>
        <dbReference type="Proteomes" id="UP000693970"/>
    </source>
</evidence>
<dbReference type="AlphaFoldDB" id="A0A9K3PK95"/>
<feature type="domain" description="Reverse transcriptase" evidence="2">
    <location>
        <begin position="144"/>
        <end position="242"/>
    </location>
</feature>
<dbReference type="Pfam" id="PF00078">
    <property type="entry name" value="RVT_1"/>
    <property type="match status" value="1"/>
</dbReference>
<dbReference type="PANTHER" id="PTHR37984">
    <property type="entry name" value="PROTEIN CBG26694"/>
    <property type="match status" value="1"/>
</dbReference>
<reference evidence="3" key="2">
    <citation type="submission" date="2021-04" db="EMBL/GenBank/DDBJ databases">
        <authorList>
            <person name="Podell S."/>
        </authorList>
    </citation>
    <scope>NUCLEOTIDE SEQUENCE</scope>
    <source>
        <strain evidence="3">Hildebrandi</strain>
    </source>
</reference>
<dbReference type="PANTHER" id="PTHR37984:SF9">
    <property type="entry name" value="INTEGRASE CATALYTIC DOMAIN-CONTAINING PROTEIN"/>
    <property type="match status" value="1"/>
</dbReference>
<evidence type="ECO:0000256" key="1">
    <source>
        <dbReference type="SAM" id="MobiDB-lite"/>
    </source>
</evidence>
<protein>
    <submittedName>
        <fullName evidence="3">Reverse transcriptase RNA-dependent DNA polymerase</fullName>
    </submittedName>
</protein>
<name>A0A9K3PK95_9STRA</name>
<feature type="region of interest" description="Disordered" evidence="1">
    <location>
        <begin position="1"/>
        <end position="36"/>
    </location>
</feature>
<sequence>MIQQLSGGKKARSQLEFDHTETFEQEKRRAKHSEGYRSGNILSSKYDFVDVDIVVQAQRHLSADQQADLAKLLKQHSKLFSGKLGEYRSQKIHLEIDHSVKPSRSRPYTVPINHQQVFKNELDRLVRIGVLEKCGHSEWIADDESKGLTTIATPFGAYRYRQLPMDICLSPDIAQDIMENVLQGLNENIEMYIDDIGCFSNSWKSHIDLLSCVLTRLENAGCTINPIKCEWGVKETDFLGHWLTPTGYCLISGIQLDKM</sequence>
<gene>
    <name evidence="3" type="ORF">IV203_009800</name>
</gene>
<keyword evidence="3" id="KW-0808">Transferase</keyword>
<proteinExistence type="predicted"/>
<dbReference type="EMBL" id="JAGRRH010000018">
    <property type="protein sequence ID" value="KAG7350440.1"/>
    <property type="molecule type" value="Genomic_DNA"/>
</dbReference>
<accession>A0A9K3PK95</accession>
<dbReference type="CDD" id="cd01647">
    <property type="entry name" value="RT_LTR"/>
    <property type="match status" value="1"/>
</dbReference>
<dbReference type="InterPro" id="IPR050951">
    <property type="entry name" value="Retrovirus_Pol_polyprotein"/>
</dbReference>
<keyword evidence="3" id="KW-0548">Nucleotidyltransferase</keyword>
<evidence type="ECO:0000259" key="2">
    <source>
        <dbReference type="Pfam" id="PF00078"/>
    </source>
</evidence>
<keyword evidence="3" id="KW-0695">RNA-directed DNA polymerase</keyword>
<dbReference type="OrthoDB" id="2286242at2759"/>
<organism evidence="3 4">
    <name type="scientific">Nitzschia inconspicua</name>
    <dbReference type="NCBI Taxonomy" id="303405"/>
    <lineage>
        <taxon>Eukaryota</taxon>
        <taxon>Sar</taxon>
        <taxon>Stramenopiles</taxon>
        <taxon>Ochrophyta</taxon>
        <taxon>Bacillariophyta</taxon>
        <taxon>Bacillariophyceae</taxon>
        <taxon>Bacillariophycidae</taxon>
        <taxon>Bacillariales</taxon>
        <taxon>Bacillariaceae</taxon>
        <taxon>Nitzschia</taxon>
    </lineage>
</organism>
<comment type="caution">
    <text evidence="3">The sequence shown here is derived from an EMBL/GenBank/DDBJ whole genome shotgun (WGS) entry which is preliminary data.</text>
</comment>
<dbReference type="InterPro" id="IPR000477">
    <property type="entry name" value="RT_dom"/>
</dbReference>
<evidence type="ECO:0000313" key="3">
    <source>
        <dbReference type="EMBL" id="KAG7350440.1"/>
    </source>
</evidence>
<reference evidence="3" key="1">
    <citation type="journal article" date="2021" name="Sci. Rep.">
        <title>Diploid genomic architecture of Nitzschia inconspicua, an elite biomass production diatom.</title>
        <authorList>
            <person name="Oliver A."/>
            <person name="Podell S."/>
            <person name="Pinowska A."/>
            <person name="Traller J.C."/>
            <person name="Smith S.R."/>
            <person name="McClure R."/>
            <person name="Beliaev A."/>
            <person name="Bohutskyi P."/>
            <person name="Hill E.A."/>
            <person name="Rabines A."/>
            <person name="Zheng H."/>
            <person name="Allen L.Z."/>
            <person name="Kuo A."/>
            <person name="Grigoriev I.V."/>
            <person name="Allen A.E."/>
            <person name="Hazlebeck D."/>
            <person name="Allen E.E."/>
        </authorList>
    </citation>
    <scope>NUCLEOTIDE SEQUENCE</scope>
    <source>
        <strain evidence="3">Hildebrandi</strain>
    </source>
</reference>